<proteinExistence type="predicted"/>
<evidence type="ECO:0000256" key="1">
    <source>
        <dbReference type="SAM" id="MobiDB-lite"/>
    </source>
</evidence>
<keyword evidence="4" id="KW-1185">Reference proteome</keyword>
<reference evidence="3 4" key="1">
    <citation type="submission" date="2014-03" db="EMBL/GenBank/DDBJ databases">
        <title>Genomics of Bifidobacteria.</title>
        <authorList>
            <person name="Ventura M."/>
            <person name="Milani C."/>
            <person name="Lugli G.A."/>
        </authorList>
    </citation>
    <scope>NUCLEOTIDE SEQUENCE [LARGE SCALE GENOMIC DNA]</scope>
    <source>
        <strain evidence="3 4">LMG 11591</strain>
    </source>
</reference>
<evidence type="ECO:0000256" key="2">
    <source>
        <dbReference type="SAM" id="Phobius"/>
    </source>
</evidence>
<sequence>MTDLKNTNDPEDRSRNIPLEDTSPVKSPTGDSDWEAFVQSHAQDLQDVEHSRAARKFERQAKRSEKEPLVSVDDLKRRAFVAGNRHAVPGGGMHDVGRSAGPRDHTTSSWLDTDDVMDQGDEFTPPNPELGKPNTTRLVLWLLFLAGIFGIMLSVFVHVISGLLTAIFGCCFLLGAAGIVMMHKGHDDTKSGPQDDGARV</sequence>
<name>A0A087BC77_9BIFI</name>
<dbReference type="AlphaFoldDB" id="A0A087BC77"/>
<feature type="transmembrane region" description="Helical" evidence="2">
    <location>
        <begin position="163"/>
        <end position="182"/>
    </location>
</feature>
<comment type="caution">
    <text evidence="3">The sequence shown here is derived from an EMBL/GenBank/DDBJ whole genome shotgun (WGS) entry which is preliminary data.</text>
</comment>
<feature type="compositionally biased region" description="Basic and acidic residues" evidence="1">
    <location>
        <begin position="95"/>
        <end position="106"/>
    </location>
</feature>
<protein>
    <recommendedName>
        <fullName evidence="5">Membrane associated protein</fullName>
    </recommendedName>
</protein>
<dbReference type="eggNOG" id="ENOG5031E4N">
    <property type="taxonomic scope" value="Bacteria"/>
</dbReference>
<organism evidence="3 4">
    <name type="scientific">Bifidobacterium magnum</name>
    <dbReference type="NCBI Taxonomy" id="1692"/>
    <lineage>
        <taxon>Bacteria</taxon>
        <taxon>Bacillati</taxon>
        <taxon>Actinomycetota</taxon>
        <taxon>Actinomycetes</taxon>
        <taxon>Bifidobacteriales</taxon>
        <taxon>Bifidobacteriaceae</taxon>
        <taxon>Bifidobacterium</taxon>
    </lineage>
</organism>
<evidence type="ECO:0000313" key="3">
    <source>
        <dbReference type="EMBL" id="KFI68627.1"/>
    </source>
</evidence>
<evidence type="ECO:0000313" key="4">
    <source>
        <dbReference type="Proteomes" id="UP000029052"/>
    </source>
</evidence>
<keyword evidence="2" id="KW-0472">Membrane</keyword>
<feature type="compositionally biased region" description="Basic and acidic residues" evidence="1">
    <location>
        <begin position="47"/>
        <end position="68"/>
    </location>
</feature>
<dbReference type="RefSeq" id="WP_026501842.1">
    <property type="nucleotide sequence ID" value="NZ_JGZB01000003.1"/>
</dbReference>
<gene>
    <name evidence="3" type="ORF">BMAGN_0494</name>
</gene>
<keyword evidence="2" id="KW-0812">Transmembrane</keyword>
<feature type="compositionally biased region" description="Basic and acidic residues" evidence="1">
    <location>
        <begin position="1"/>
        <end position="15"/>
    </location>
</feature>
<dbReference type="Proteomes" id="UP000029052">
    <property type="component" value="Unassembled WGS sequence"/>
</dbReference>
<feature type="region of interest" description="Disordered" evidence="1">
    <location>
        <begin position="1"/>
        <end position="68"/>
    </location>
</feature>
<keyword evidence="2" id="KW-1133">Transmembrane helix</keyword>
<dbReference type="EMBL" id="JGZB01000003">
    <property type="protein sequence ID" value="KFI68627.1"/>
    <property type="molecule type" value="Genomic_DNA"/>
</dbReference>
<feature type="region of interest" description="Disordered" evidence="1">
    <location>
        <begin position="87"/>
        <end position="111"/>
    </location>
</feature>
<feature type="transmembrane region" description="Helical" evidence="2">
    <location>
        <begin position="138"/>
        <end position="157"/>
    </location>
</feature>
<evidence type="ECO:0008006" key="5">
    <source>
        <dbReference type="Google" id="ProtNLM"/>
    </source>
</evidence>
<accession>A0A087BC77</accession>